<dbReference type="Pfam" id="PF01762">
    <property type="entry name" value="Galactosyl_T"/>
    <property type="match status" value="1"/>
</dbReference>
<dbReference type="SUPFAM" id="SSF53448">
    <property type="entry name" value="Nucleotide-diphospho-sugar transferases"/>
    <property type="match status" value="1"/>
</dbReference>
<keyword evidence="9 11" id="KW-0472">Membrane</keyword>
<evidence type="ECO:0000256" key="11">
    <source>
        <dbReference type="RuleBase" id="RU363063"/>
    </source>
</evidence>
<dbReference type="AlphaFoldDB" id="A0A3M6UBY0"/>
<comment type="similarity">
    <text evidence="2 11">Belongs to the glycosyltransferase 31 family.</text>
</comment>
<dbReference type="OMA" id="VITSHDW"/>
<proteinExistence type="inferred from homology"/>
<evidence type="ECO:0000256" key="10">
    <source>
        <dbReference type="ARBA" id="ARBA00023180"/>
    </source>
</evidence>
<evidence type="ECO:0000256" key="3">
    <source>
        <dbReference type="ARBA" id="ARBA00022676"/>
    </source>
</evidence>
<keyword evidence="13" id="KW-1185">Reference proteome</keyword>
<dbReference type="Gene3D" id="3.90.550.50">
    <property type="match status" value="1"/>
</dbReference>
<evidence type="ECO:0000256" key="2">
    <source>
        <dbReference type="ARBA" id="ARBA00008661"/>
    </source>
</evidence>
<dbReference type="EC" id="2.4.1.-" evidence="11"/>
<sequence length="335" mass="38892">MFRRLRYCVVCFLSKIPRGKFGTITVALATLVTTIYCGTLIRFPSDAPTPSPTEPSYDCKIWKQSPQHKTTLITTKSCSRNYFLLILVSSAPANQGRRNLIRQTWGTDNNVSPEWKTYFLIAKAENQTHSDFVDKEDEVYGDLIRADYYENYWRQSFKIMMAFEWASRYCNFSYMLKADDDILVNTAYLIHFLQKESTPEKKLFLGRAQRSPGVARDGKWNVSYEEYNHTHYPDFCSGAGFVMTYDVIECIVPLFDVIKPYRMDDVYVGMLAHAMGVKAVGHRGFLIPFENYEDCNFVPNVLLQHRATGQCLIKLHHIHKNIKDFLFNRKLGSYF</sequence>
<keyword evidence="8 11" id="KW-0333">Golgi apparatus</keyword>
<evidence type="ECO:0000256" key="9">
    <source>
        <dbReference type="ARBA" id="ARBA00023136"/>
    </source>
</evidence>
<keyword evidence="5 11" id="KW-0812">Transmembrane</keyword>
<keyword evidence="6 11" id="KW-0735">Signal-anchor</keyword>
<name>A0A3M6UBY0_POCDA</name>
<evidence type="ECO:0000256" key="8">
    <source>
        <dbReference type="ARBA" id="ARBA00023034"/>
    </source>
</evidence>
<evidence type="ECO:0000256" key="7">
    <source>
        <dbReference type="ARBA" id="ARBA00022989"/>
    </source>
</evidence>
<dbReference type="GO" id="GO:0016758">
    <property type="term" value="F:hexosyltransferase activity"/>
    <property type="evidence" value="ECO:0007669"/>
    <property type="project" value="InterPro"/>
</dbReference>
<comment type="caution">
    <text evidence="12">The sequence shown here is derived from an EMBL/GenBank/DDBJ whole genome shotgun (WGS) entry which is preliminary data.</text>
</comment>
<organism evidence="12 13">
    <name type="scientific">Pocillopora damicornis</name>
    <name type="common">Cauliflower coral</name>
    <name type="synonym">Millepora damicornis</name>
    <dbReference type="NCBI Taxonomy" id="46731"/>
    <lineage>
        <taxon>Eukaryota</taxon>
        <taxon>Metazoa</taxon>
        <taxon>Cnidaria</taxon>
        <taxon>Anthozoa</taxon>
        <taxon>Hexacorallia</taxon>
        <taxon>Scleractinia</taxon>
        <taxon>Astrocoeniina</taxon>
        <taxon>Pocilloporidae</taxon>
        <taxon>Pocillopora</taxon>
    </lineage>
</organism>
<dbReference type="EMBL" id="RCHS01001842">
    <property type="protein sequence ID" value="RMX51059.1"/>
    <property type="molecule type" value="Genomic_DNA"/>
</dbReference>
<dbReference type="Proteomes" id="UP000275408">
    <property type="component" value="Unassembled WGS sequence"/>
</dbReference>
<accession>A0A3M6UBY0</accession>
<dbReference type="PANTHER" id="PTHR11214:SF3">
    <property type="entry name" value="BETA-1,3-GALACTOSYLTRANSFERASE 6"/>
    <property type="match status" value="1"/>
</dbReference>
<keyword evidence="3 11" id="KW-0328">Glycosyltransferase</keyword>
<evidence type="ECO:0000313" key="12">
    <source>
        <dbReference type="EMBL" id="RMX51059.1"/>
    </source>
</evidence>
<dbReference type="FunFam" id="3.90.550.50:FF:000001">
    <property type="entry name" value="Hexosyltransferase"/>
    <property type="match status" value="1"/>
</dbReference>
<dbReference type="GO" id="GO:0000139">
    <property type="term" value="C:Golgi membrane"/>
    <property type="evidence" value="ECO:0007669"/>
    <property type="project" value="UniProtKB-SubCell"/>
</dbReference>
<dbReference type="InterPro" id="IPR002659">
    <property type="entry name" value="Glyco_trans_31"/>
</dbReference>
<evidence type="ECO:0000256" key="5">
    <source>
        <dbReference type="ARBA" id="ARBA00022692"/>
    </source>
</evidence>
<dbReference type="OrthoDB" id="6022661at2759"/>
<evidence type="ECO:0000313" key="13">
    <source>
        <dbReference type="Proteomes" id="UP000275408"/>
    </source>
</evidence>
<evidence type="ECO:0000256" key="4">
    <source>
        <dbReference type="ARBA" id="ARBA00022679"/>
    </source>
</evidence>
<evidence type="ECO:0000256" key="6">
    <source>
        <dbReference type="ARBA" id="ARBA00022968"/>
    </source>
</evidence>
<keyword evidence="7 11" id="KW-1133">Transmembrane helix</keyword>
<dbReference type="InterPro" id="IPR029044">
    <property type="entry name" value="Nucleotide-diphossugar_trans"/>
</dbReference>
<feature type="transmembrane region" description="Helical" evidence="11">
    <location>
        <begin position="21"/>
        <end position="41"/>
    </location>
</feature>
<protein>
    <recommendedName>
        <fullName evidence="11">Hexosyltransferase</fullName>
        <ecNumber evidence="11">2.4.1.-</ecNumber>
    </recommendedName>
</protein>
<dbReference type="GO" id="GO:0006493">
    <property type="term" value="P:protein O-linked glycosylation"/>
    <property type="evidence" value="ECO:0007669"/>
    <property type="project" value="TreeGrafter"/>
</dbReference>
<keyword evidence="4" id="KW-0808">Transferase</keyword>
<dbReference type="PANTHER" id="PTHR11214">
    <property type="entry name" value="BETA-1,3-N-ACETYLGLUCOSAMINYLTRANSFERASE"/>
    <property type="match status" value="1"/>
</dbReference>
<comment type="subcellular location">
    <subcellularLocation>
        <location evidence="1 11">Golgi apparatus membrane</location>
        <topology evidence="1 11">Single-pass type II membrane protein</topology>
    </subcellularLocation>
</comment>
<keyword evidence="10" id="KW-0325">Glycoprotein</keyword>
<gene>
    <name evidence="12" type="ORF">pdam_00018894</name>
</gene>
<reference evidence="12 13" key="1">
    <citation type="journal article" date="2018" name="Sci. Rep.">
        <title>Comparative analysis of the Pocillopora damicornis genome highlights role of immune system in coral evolution.</title>
        <authorList>
            <person name="Cunning R."/>
            <person name="Bay R.A."/>
            <person name="Gillette P."/>
            <person name="Baker A.C."/>
            <person name="Traylor-Knowles N."/>
        </authorList>
    </citation>
    <scope>NUCLEOTIDE SEQUENCE [LARGE SCALE GENOMIC DNA]</scope>
    <source>
        <strain evidence="12">RSMAS</strain>
        <tissue evidence="12">Whole animal</tissue>
    </source>
</reference>
<evidence type="ECO:0000256" key="1">
    <source>
        <dbReference type="ARBA" id="ARBA00004323"/>
    </source>
</evidence>